<protein>
    <submittedName>
        <fullName evidence="1">Uncharacterized protein</fullName>
    </submittedName>
</protein>
<dbReference type="PATRIC" id="fig|1359161.3.peg.1811"/>
<reference evidence="1 3" key="1">
    <citation type="submission" date="2015-01" db="EMBL/GenBank/DDBJ databases">
        <title>Genome Sequencing of Rickettsiales.</title>
        <authorList>
            <person name="Daugherty S.C."/>
            <person name="Su Q."/>
            <person name="Abolude K."/>
            <person name="Beier-Sexton M."/>
            <person name="Carlyon J.A."/>
            <person name="Carter R."/>
            <person name="Day N.P."/>
            <person name="Dumler S.J."/>
            <person name="Dyachenko V."/>
            <person name="Godinez A."/>
            <person name="Kurtti T.J."/>
            <person name="Lichay M."/>
            <person name="Mullins K.E."/>
            <person name="Ott S."/>
            <person name="Pappas-Brown V."/>
            <person name="Paris D.H."/>
            <person name="Patel P."/>
            <person name="Richards A.L."/>
            <person name="Sadzewicz L."/>
            <person name="Sears K."/>
            <person name="Seidman D."/>
            <person name="Sengamalay N."/>
            <person name="Stenos J."/>
            <person name="Tallon L.J."/>
            <person name="Vincent G."/>
            <person name="Fraser C.M."/>
            <person name="Munderloh U."/>
            <person name="Dunning-Hotopp J.C."/>
        </authorList>
    </citation>
    <scope>NUCLEOTIDE SEQUENCE [LARGE SCALE GENOMIC DNA]</scope>
    <source>
        <strain evidence="1 3">NCH-1</strain>
    </source>
</reference>
<evidence type="ECO:0000313" key="3">
    <source>
        <dbReference type="Proteomes" id="UP000033754"/>
    </source>
</evidence>
<evidence type="ECO:0000313" key="1">
    <source>
        <dbReference type="EMBL" id="KJV59341.1"/>
    </source>
</evidence>
<dbReference type="EMBL" id="LANT01000011">
    <property type="protein sequence ID" value="KJV59341.1"/>
    <property type="molecule type" value="Genomic_DNA"/>
</dbReference>
<organism evidence="1 3">
    <name type="scientific">Anaplasma phagocytophilum str. NCH-1</name>
    <dbReference type="NCBI Taxonomy" id="1359161"/>
    <lineage>
        <taxon>Bacteria</taxon>
        <taxon>Pseudomonadati</taxon>
        <taxon>Pseudomonadota</taxon>
        <taxon>Alphaproteobacteria</taxon>
        <taxon>Rickettsiales</taxon>
        <taxon>Anaplasmataceae</taxon>
        <taxon>Anaplasma</taxon>
        <taxon>phagocytophilum group</taxon>
    </lineage>
</organism>
<dbReference type="EMBL" id="LANT01000010">
    <property type="protein sequence ID" value="KJV59406.1"/>
    <property type="molecule type" value="Genomic_DNA"/>
</dbReference>
<gene>
    <name evidence="2" type="ORF">EPHNCH_1601</name>
    <name evidence="1" type="ORF">EPHNCH_1609</name>
</gene>
<comment type="caution">
    <text evidence="1">The sequence shown here is derived from an EMBL/GenBank/DDBJ whole genome shotgun (WGS) entry which is preliminary data.</text>
</comment>
<name>A0A0F3MUI3_ANAPH</name>
<dbReference type="Proteomes" id="UP000033754">
    <property type="component" value="Unassembled WGS sequence"/>
</dbReference>
<sequence length="43" mass="4808">MIYVINALDIRLVLLDLHRYAYGSARSTHLHIGKGTVLLPMGD</sequence>
<dbReference type="AlphaFoldDB" id="A0A0F3MUI3"/>
<evidence type="ECO:0000313" key="2">
    <source>
        <dbReference type="EMBL" id="KJV59406.1"/>
    </source>
</evidence>
<accession>A0A0F3MUI3</accession>
<proteinExistence type="predicted"/>